<organism evidence="3">
    <name type="scientific">Leptolyngbya boryana CZ1</name>
    <dbReference type="NCBI Taxonomy" id="3060204"/>
    <lineage>
        <taxon>Bacteria</taxon>
        <taxon>Bacillati</taxon>
        <taxon>Cyanobacteriota</taxon>
        <taxon>Cyanophyceae</taxon>
        <taxon>Leptolyngbyales</taxon>
        <taxon>Leptolyngbyaceae</taxon>
        <taxon>Leptolyngbya group</taxon>
        <taxon>Leptolyngbya</taxon>
    </lineage>
</organism>
<dbReference type="EMBL" id="CP130144">
    <property type="protein sequence ID" value="WNZ46820.1"/>
    <property type="molecule type" value="Genomic_DNA"/>
</dbReference>
<evidence type="ECO:0000256" key="1">
    <source>
        <dbReference type="ARBA" id="ARBA00022549"/>
    </source>
</evidence>
<accession>A0AA96X773</accession>
<reference evidence="3" key="2">
    <citation type="submission" date="2023-07" db="EMBL/GenBank/DDBJ databases">
        <authorList>
            <person name="Bai X.-H."/>
            <person name="Wang H.-H."/>
            <person name="Wang J."/>
            <person name="Ma M.-Y."/>
            <person name="Hu H.-H."/>
            <person name="Song Z.-L."/>
            <person name="Ma H.-G."/>
            <person name="Fan Y."/>
            <person name="Du C.-Y."/>
            <person name="Xu J.-C."/>
        </authorList>
    </citation>
    <scope>NUCLEOTIDE SEQUENCE</scope>
    <source>
        <strain evidence="3">CZ1</strain>
    </source>
</reference>
<keyword evidence="1" id="KW-0042">Antenna complex</keyword>
<proteinExistence type="predicted"/>
<keyword evidence="2" id="KW-0605">Phycobilisome</keyword>
<dbReference type="SUPFAM" id="SSF48371">
    <property type="entry name" value="ARM repeat"/>
    <property type="match status" value="1"/>
</dbReference>
<protein>
    <recommendedName>
        <fullName evidence="4">HEAT repeat domain-containing protein</fullName>
    </recommendedName>
</protein>
<dbReference type="Gene3D" id="1.25.10.10">
    <property type="entry name" value="Leucine-rich Repeat Variant"/>
    <property type="match status" value="1"/>
</dbReference>
<dbReference type="AlphaFoldDB" id="A0AA96X773"/>
<sequence>MMTLFFLIAIAAILGAIVSASRTYTKLKLQPNSVQEAIAPEAPKLQPDLDSEGAILSMIPQPTPDIPLATSLRISEVIDPSLETDSPPEATHHSQPVLAELEQLEQVEETLNQLTSKVIDPDPFMRLAVAVELGELAKRGQAVDRVVTLLNRLLEDADLEVRVQAGASLAMLPNALI</sequence>
<dbReference type="InterPro" id="IPR011989">
    <property type="entry name" value="ARM-like"/>
</dbReference>
<evidence type="ECO:0000313" key="3">
    <source>
        <dbReference type="EMBL" id="WNZ46820.1"/>
    </source>
</evidence>
<dbReference type="GO" id="GO:0030089">
    <property type="term" value="C:phycobilisome"/>
    <property type="evidence" value="ECO:0007669"/>
    <property type="project" value="UniProtKB-KW"/>
</dbReference>
<dbReference type="InterPro" id="IPR016024">
    <property type="entry name" value="ARM-type_fold"/>
</dbReference>
<name>A0AA96X773_LEPBY</name>
<gene>
    <name evidence="3" type="ORF">Q2T42_03070</name>
</gene>
<evidence type="ECO:0008006" key="4">
    <source>
        <dbReference type="Google" id="ProtNLM"/>
    </source>
</evidence>
<reference evidence="3" key="1">
    <citation type="journal article" date="2023" name="Plants (Basel)">
        <title>Genomic Analysis of Leptolyngbya boryana CZ1 Reveals Efficient Carbon Fixation Modules.</title>
        <authorList>
            <person name="Bai X."/>
            <person name="Wang H."/>
            <person name="Cheng W."/>
            <person name="Wang J."/>
            <person name="Ma M."/>
            <person name="Hu H."/>
            <person name="Song Z."/>
            <person name="Ma H."/>
            <person name="Fan Y."/>
            <person name="Du C."/>
            <person name="Xu J."/>
        </authorList>
    </citation>
    <scope>NUCLEOTIDE SEQUENCE</scope>
    <source>
        <strain evidence="3">CZ1</strain>
    </source>
</reference>
<dbReference type="RefSeq" id="WP_017288961.1">
    <property type="nucleotide sequence ID" value="NZ_CP130144.1"/>
</dbReference>
<evidence type="ECO:0000256" key="2">
    <source>
        <dbReference type="ARBA" id="ARBA00022738"/>
    </source>
</evidence>